<dbReference type="InterPro" id="IPR036465">
    <property type="entry name" value="vWFA_dom_sf"/>
</dbReference>
<evidence type="ECO:0000256" key="1">
    <source>
        <dbReference type="ARBA" id="ARBA00009048"/>
    </source>
</evidence>
<dbReference type="InterPro" id="IPR037768">
    <property type="entry name" value="C2B_Copine"/>
</dbReference>
<dbReference type="Proteomes" id="UP000007635">
    <property type="component" value="Chromosome XXI"/>
</dbReference>
<dbReference type="GeneTree" id="ENSGT00940000154968"/>
<dbReference type="InterPro" id="IPR010734">
    <property type="entry name" value="Copine_C"/>
</dbReference>
<accession>A0AAQ4Q130</accession>
<protein>
    <submittedName>
        <fullName evidence="4">Copine 3</fullName>
    </submittedName>
</protein>
<comment type="similarity">
    <text evidence="1">Belongs to the copine family.</text>
</comment>
<keyword evidence="5" id="KW-1185">Reference proteome</keyword>
<dbReference type="InterPro" id="IPR002035">
    <property type="entry name" value="VWF_A"/>
</dbReference>
<name>A0AAQ4Q130_GASAC</name>
<reference evidence="4" key="3">
    <citation type="submission" date="2025-09" db="UniProtKB">
        <authorList>
            <consortium name="Ensembl"/>
        </authorList>
    </citation>
    <scope>IDENTIFICATION</scope>
</reference>
<dbReference type="InterPro" id="IPR000008">
    <property type="entry name" value="C2_dom"/>
</dbReference>
<reference evidence="4 5" key="1">
    <citation type="journal article" date="2021" name="G3 (Bethesda)">
        <title>Improved contiguity of the threespine stickleback genome using long-read sequencing.</title>
        <authorList>
            <person name="Nath S."/>
            <person name="Shaw D.E."/>
            <person name="White M.A."/>
        </authorList>
    </citation>
    <scope>NUCLEOTIDE SEQUENCE [LARGE SCALE GENOMIC DNA]</scope>
    <source>
        <strain evidence="4 5">Lake Benthic</strain>
    </source>
</reference>
<evidence type="ECO:0000256" key="2">
    <source>
        <dbReference type="ARBA" id="ARBA00022737"/>
    </source>
</evidence>
<dbReference type="PANTHER" id="PTHR10857">
    <property type="entry name" value="COPINE"/>
    <property type="match status" value="1"/>
</dbReference>
<dbReference type="InterPro" id="IPR035892">
    <property type="entry name" value="C2_domain_sf"/>
</dbReference>
<dbReference type="AlphaFoldDB" id="A0AAQ4Q130"/>
<keyword evidence="2" id="KW-0677">Repeat</keyword>
<dbReference type="GO" id="GO:0005544">
    <property type="term" value="F:calcium-dependent phospholipid binding"/>
    <property type="evidence" value="ECO:0007669"/>
    <property type="project" value="InterPro"/>
</dbReference>
<dbReference type="FunFam" id="2.60.40.150:FF:000099">
    <property type="entry name" value="Copine 3"/>
    <property type="match status" value="1"/>
</dbReference>
<dbReference type="Ensembl" id="ENSGACT00000079975.1">
    <property type="protein sequence ID" value="ENSGACP00000044815.1"/>
    <property type="gene ID" value="ENSGACG00000001848.2"/>
</dbReference>
<dbReference type="SMART" id="SM00327">
    <property type="entry name" value="VWA"/>
    <property type="match status" value="1"/>
</dbReference>
<evidence type="ECO:0000313" key="4">
    <source>
        <dbReference type="Ensembl" id="ENSGACP00000044815.1"/>
    </source>
</evidence>
<dbReference type="GO" id="GO:0030971">
    <property type="term" value="F:receptor tyrosine kinase binding"/>
    <property type="evidence" value="ECO:0007669"/>
    <property type="project" value="TreeGrafter"/>
</dbReference>
<evidence type="ECO:0000313" key="5">
    <source>
        <dbReference type="Proteomes" id="UP000007635"/>
    </source>
</evidence>
<feature type="domain" description="C2" evidence="3">
    <location>
        <begin position="1"/>
        <end position="124"/>
    </location>
</feature>
<evidence type="ECO:0000259" key="3">
    <source>
        <dbReference type="PROSITE" id="PS50004"/>
    </source>
</evidence>
<dbReference type="GO" id="GO:0071277">
    <property type="term" value="P:cellular response to calcium ion"/>
    <property type="evidence" value="ECO:0007669"/>
    <property type="project" value="TreeGrafter"/>
</dbReference>
<reference evidence="4" key="2">
    <citation type="submission" date="2025-08" db="UniProtKB">
        <authorList>
            <consortium name="Ensembl"/>
        </authorList>
    </citation>
    <scope>IDENTIFICATION</scope>
</reference>
<sequence length="493" mass="55166">MAAVASSGPKVTDCVTKVALSVSCENLLDMDTFSKSDPLCVLLMNSSGPHWCEIGRTEKIQNCLNPKFSKPFVIDYYFEMVQKLRFEVYDIDSENQSLQEADFLGELECTLGQVVSSKKLTKPLVMKDKSPAGKGTITICAEERTDNRVVEFEVSGRKLDKKDFFGKSDPFLEFYKQAETGWQLAHRTEVVKNNLNPMWRPFRIPLQSLCGGDVEKSIKVQTHAEFECINSKKKQKKKGYKNSGVIIVKQCKIVKDYTFLDYIMGGCQINFTIAIDFTGSNGDPRTPQSLHYINPGGYNEYLAAIWAVGNVIQDYDSDKRFPAFGFGAKIPPSWQVCHEFPINFNPSDPFCAGIEGVVQAYRQCLPQVTLYGPTNFSPIINHVAHFGKQAMQQETAMQYYVLLIITDGVITDMDETRSAIVNASRLPMSIIIVGVGGADFSAMEFLDGDDGILRSAAGEAAMRDIVQFVPFRQFQNVSYVKQSLCRHAPHQLL</sequence>
<dbReference type="PANTHER" id="PTHR10857:SF22">
    <property type="entry name" value="COPINE-3"/>
    <property type="match status" value="1"/>
</dbReference>
<proteinExistence type="inferred from homology"/>
<dbReference type="GO" id="GO:0005886">
    <property type="term" value="C:plasma membrane"/>
    <property type="evidence" value="ECO:0007669"/>
    <property type="project" value="TreeGrafter"/>
</dbReference>
<organism evidence="4 5">
    <name type="scientific">Gasterosteus aculeatus aculeatus</name>
    <name type="common">three-spined stickleback</name>
    <dbReference type="NCBI Taxonomy" id="481459"/>
    <lineage>
        <taxon>Eukaryota</taxon>
        <taxon>Metazoa</taxon>
        <taxon>Chordata</taxon>
        <taxon>Craniata</taxon>
        <taxon>Vertebrata</taxon>
        <taxon>Euteleostomi</taxon>
        <taxon>Actinopterygii</taxon>
        <taxon>Neopterygii</taxon>
        <taxon>Teleostei</taxon>
        <taxon>Neoteleostei</taxon>
        <taxon>Acanthomorphata</taxon>
        <taxon>Eupercaria</taxon>
        <taxon>Perciformes</taxon>
        <taxon>Cottioidei</taxon>
        <taxon>Gasterosteales</taxon>
        <taxon>Gasterosteidae</taxon>
        <taxon>Gasterosteus</taxon>
    </lineage>
</organism>
<dbReference type="PROSITE" id="PS50004">
    <property type="entry name" value="C2"/>
    <property type="match status" value="2"/>
</dbReference>
<dbReference type="SUPFAM" id="SSF53300">
    <property type="entry name" value="vWA-like"/>
    <property type="match status" value="1"/>
</dbReference>
<dbReference type="Pfam" id="PF07002">
    <property type="entry name" value="Copine"/>
    <property type="match status" value="1"/>
</dbReference>
<dbReference type="SMART" id="SM00239">
    <property type="entry name" value="C2"/>
    <property type="match status" value="2"/>
</dbReference>
<dbReference type="CDD" id="cd04047">
    <property type="entry name" value="C2B_Copine"/>
    <property type="match status" value="1"/>
</dbReference>
<dbReference type="CDD" id="cd04048">
    <property type="entry name" value="C2A_Copine"/>
    <property type="match status" value="1"/>
</dbReference>
<dbReference type="CDD" id="cd01459">
    <property type="entry name" value="vWA_copine_like"/>
    <property type="match status" value="1"/>
</dbReference>
<dbReference type="SUPFAM" id="SSF49562">
    <property type="entry name" value="C2 domain (Calcium/lipid-binding domain, CaLB)"/>
    <property type="match status" value="2"/>
</dbReference>
<dbReference type="Pfam" id="PF00168">
    <property type="entry name" value="C2"/>
    <property type="match status" value="2"/>
</dbReference>
<dbReference type="InterPro" id="IPR045052">
    <property type="entry name" value="Copine"/>
</dbReference>
<dbReference type="Gene3D" id="2.60.40.150">
    <property type="entry name" value="C2 domain"/>
    <property type="match status" value="2"/>
</dbReference>
<feature type="domain" description="C2" evidence="3">
    <location>
        <begin position="133"/>
        <end position="261"/>
    </location>
</feature>
<dbReference type="GO" id="GO:0038128">
    <property type="term" value="P:ERBB2 signaling pathway"/>
    <property type="evidence" value="ECO:0007669"/>
    <property type="project" value="TreeGrafter"/>
</dbReference>